<dbReference type="InterPro" id="IPR052514">
    <property type="entry name" value="SAM-dependent_MTase"/>
</dbReference>
<accession>A0ABP0HDK8</accession>
<dbReference type="PANTHER" id="PTHR34203:SF15">
    <property type="entry name" value="SLL1173 PROTEIN"/>
    <property type="match status" value="1"/>
</dbReference>
<organism evidence="1 2">
    <name type="scientific">Durusdinium trenchii</name>
    <dbReference type="NCBI Taxonomy" id="1381693"/>
    <lineage>
        <taxon>Eukaryota</taxon>
        <taxon>Sar</taxon>
        <taxon>Alveolata</taxon>
        <taxon>Dinophyceae</taxon>
        <taxon>Suessiales</taxon>
        <taxon>Symbiodiniaceae</taxon>
        <taxon>Durusdinium</taxon>
    </lineage>
</organism>
<proteinExistence type="predicted"/>
<dbReference type="InterPro" id="IPR029063">
    <property type="entry name" value="SAM-dependent_MTases_sf"/>
</dbReference>
<protein>
    <submittedName>
        <fullName evidence="1">Uncharacterized protein</fullName>
    </submittedName>
</protein>
<evidence type="ECO:0000313" key="1">
    <source>
        <dbReference type="EMBL" id="CAK8988291.1"/>
    </source>
</evidence>
<gene>
    <name evidence="1" type="ORF">SCF082_LOCUS1327</name>
</gene>
<comment type="caution">
    <text evidence="1">The sequence shown here is derived from an EMBL/GenBank/DDBJ whole genome shotgun (WGS) entry which is preliminary data.</text>
</comment>
<evidence type="ECO:0000313" key="2">
    <source>
        <dbReference type="Proteomes" id="UP001642464"/>
    </source>
</evidence>
<dbReference type="Gene3D" id="3.40.50.150">
    <property type="entry name" value="Vaccinia Virus protein VP39"/>
    <property type="match status" value="1"/>
</dbReference>
<keyword evidence="2" id="KW-1185">Reference proteome</keyword>
<dbReference type="Pfam" id="PF05050">
    <property type="entry name" value="Methyltransf_21"/>
    <property type="match status" value="1"/>
</dbReference>
<reference evidence="1 2" key="1">
    <citation type="submission" date="2024-02" db="EMBL/GenBank/DDBJ databases">
        <authorList>
            <person name="Chen Y."/>
            <person name="Shah S."/>
            <person name="Dougan E. K."/>
            <person name="Thang M."/>
            <person name="Chan C."/>
        </authorList>
    </citation>
    <scope>NUCLEOTIDE SEQUENCE [LARGE SCALE GENOMIC DNA]</scope>
</reference>
<dbReference type="NCBIfam" id="TIGR01444">
    <property type="entry name" value="fkbM_fam"/>
    <property type="match status" value="1"/>
</dbReference>
<dbReference type="EMBL" id="CAXAMM010000636">
    <property type="protein sequence ID" value="CAK8988291.1"/>
    <property type="molecule type" value="Genomic_DNA"/>
</dbReference>
<dbReference type="Proteomes" id="UP001642464">
    <property type="component" value="Unassembled WGS sequence"/>
</dbReference>
<name>A0ABP0HDK8_9DINO</name>
<dbReference type="PANTHER" id="PTHR34203">
    <property type="entry name" value="METHYLTRANSFERASE, FKBM FAMILY PROTEIN"/>
    <property type="match status" value="1"/>
</dbReference>
<sequence length="584" mass="65467">MATWWVLAACAAQSLARTPSFGNDWPLRQVCSNVGQVKWRELSASLWDQVRRSDVGQPLRRSEVLALAARSAEVNDRFGFGHQLEEVCWIGLLTLQFWELVMKFPLLHTADLQGEWALLSSADWSLVLLTDFPIFGLLRQVQASVNSCEASTQRPAERLVSGGPRRCPLPRCDLLDDDVEDQQHYLDALVNSALADEALYLMRSSSLPRCPLGQAANTLALALVEVSRWGGRSAWPKLAHLVSSAQQQVTKYLEELPNFPARQDDLGPTDRFSELLSSRWELVGLLHALQVRLHRSTDLHRSRPLPWLVSEAPAGTAVLQDAESLLGGFVRYLLAELRSEFWGAGDGVENLVRHALPAGRGQGERVFVDIGAFCHAHECLSRQLLSEVARDQHGRIQVFAFEPNRRNFLRTQAQLTRLPRRWQRHLHLRRAAAGNHSSEAWLHGSGPKASLKAGAYGGLLWRQLGEGRVQSSSDEHTERVPVKPLSALLQVSSIELLKIDVEGSELEVLEGAWPLIVQERVTSIILEYSHFWADAKLKRLAKDLSVVGYDGYFLGTKCFLPISGPQMEWWHDLYEICAQPHARS</sequence>
<dbReference type="SUPFAM" id="SSF53335">
    <property type="entry name" value="S-adenosyl-L-methionine-dependent methyltransferases"/>
    <property type="match status" value="1"/>
</dbReference>
<dbReference type="InterPro" id="IPR006342">
    <property type="entry name" value="FkbM_mtfrase"/>
</dbReference>